<name>A0A1F8DV53_9BACT</name>
<gene>
    <name evidence="1" type="ORF">A2372_00395</name>
</gene>
<accession>A0A1F8DV53</accession>
<proteinExistence type="predicted"/>
<dbReference type="AlphaFoldDB" id="A0A1F8DV53"/>
<reference evidence="1 2" key="1">
    <citation type="journal article" date="2016" name="Nat. Commun.">
        <title>Thousands of microbial genomes shed light on interconnected biogeochemical processes in an aquifer system.</title>
        <authorList>
            <person name="Anantharaman K."/>
            <person name="Brown C.T."/>
            <person name="Hug L.A."/>
            <person name="Sharon I."/>
            <person name="Castelle C.J."/>
            <person name="Probst A.J."/>
            <person name="Thomas B.C."/>
            <person name="Singh A."/>
            <person name="Wilkins M.J."/>
            <person name="Karaoz U."/>
            <person name="Brodie E.L."/>
            <person name="Williams K.H."/>
            <person name="Hubbard S.S."/>
            <person name="Banfield J.F."/>
        </authorList>
    </citation>
    <scope>NUCLEOTIDE SEQUENCE [LARGE SCALE GENOMIC DNA]</scope>
</reference>
<sequence>MNRVLVASLIIAITCISLLLGGCQPANVAMIVITKGPADNISIVEKVVLKPVQKNIGGIYAKVVSAKVIGYVKGEGILFDGMVEIDSNNYPAILTRDSETVFDKNRVPEESVNGPYPGESVLVVSINGVYYDNIEGLRIKSPTNQAQ</sequence>
<evidence type="ECO:0000313" key="2">
    <source>
        <dbReference type="Proteomes" id="UP000176422"/>
    </source>
</evidence>
<protein>
    <submittedName>
        <fullName evidence="1">Uncharacterized protein</fullName>
    </submittedName>
</protein>
<dbReference type="PROSITE" id="PS51257">
    <property type="entry name" value="PROKAR_LIPOPROTEIN"/>
    <property type="match status" value="1"/>
</dbReference>
<dbReference type="Proteomes" id="UP000176422">
    <property type="component" value="Unassembled WGS sequence"/>
</dbReference>
<evidence type="ECO:0000313" key="1">
    <source>
        <dbReference type="EMBL" id="OGM92491.1"/>
    </source>
</evidence>
<organism evidence="1 2">
    <name type="scientific">Candidatus Wolfebacteria bacterium RIFOXYB1_FULL_54_12</name>
    <dbReference type="NCBI Taxonomy" id="1802559"/>
    <lineage>
        <taxon>Bacteria</taxon>
        <taxon>Candidatus Wolfeibacteriota</taxon>
    </lineage>
</organism>
<dbReference type="EMBL" id="MGIT01000006">
    <property type="protein sequence ID" value="OGM92491.1"/>
    <property type="molecule type" value="Genomic_DNA"/>
</dbReference>
<comment type="caution">
    <text evidence="1">The sequence shown here is derived from an EMBL/GenBank/DDBJ whole genome shotgun (WGS) entry which is preliminary data.</text>
</comment>
<dbReference type="STRING" id="1802559.A2372_00395"/>